<keyword evidence="9 12" id="KW-0234">DNA repair</keyword>
<keyword evidence="7 12" id="KW-0411">Iron-sulfur</keyword>
<dbReference type="GO" id="GO:0019104">
    <property type="term" value="F:DNA N-glycosylase activity"/>
    <property type="evidence" value="ECO:0007669"/>
    <property type="project" value="UniProtKB-UniRule"/>
</dbReference>
<evidence type="ECO:0000256" key="12">
    <source>
        <dbReference type="HAMAP-Rule" id="MF_00942"/>
    </source>
</evidence>
<keyword evidence="10 12" id="KW-0456">Lyase</keyword>
<dbReference type="GO" id="GO:0051539">
    <property type="term" value="F:4 iron, 4 sulfur cluster binding"/>
    <property type="evidence" value="ECO:0007669"/>
    <property type="project" value="UniProtKB-UniRule"/>
</dbReference>
<dbReference type="RefSeq" id="WP_057869543.1">
    <property type="nucleotide sequence ID" value="NZ_AZDX01000015.1"/>
</dbReference>
<dbReference type="Pfam" id="PF00633">
    <property type="entry name" value="HHH"/>
    <property type="match status" value="1"/>
</dbReference>
<protein>
    <recommendedName>
        <fullName evidence="12">Endonuclease III</fullName>
        <ecNumber evidence="12">4.2.99.18</ecNumber>
    </recommendedName>
    <alternativeName>
        <fullName evidence="12">DNA-(apurinic or apyrimidinic site) lyase</fullName>
    </alternativeName>
</protein>
<dbReference type="SMART" id="SM00478">
    <property type="entry name" value="ENDO3c"/>
    <property type="match status" value="1"/>
</dbReference>
<evidence type="ECO:0000259" key="13">
    <source>
        <dbReference type="SMART" id="SM00278"/>
    </source>
</evidence>
<dbReference type="PANTHER" id="PTHR10359">
    <property type="entry name" value="A/G-SPECIFIC ADENINE GLYCOSYLASE/ENDONUCLEASE III"/>
    <property type="match status" value="1"/>
</dbReference>
<keyword evidence="16" id="KW-1185">Reference proteome</keyword>
<comment type="function">
    <text evidence="12">DNA repair enzyme that has both DNA N-glycosylase activity and AP-lyase activity. The DNA N-glycosylase activity releases various damaged pyrimidines from DNA by cleaving the N-glycosidic bond, leaving an AP (apurinic/apyrimidinic) site. The AP-lyase activity cleaves the phosphodiester bond 3' to the AP site by a beta-elimination, leaving a 3'-terminal unsaturated sugar and a product with a terminal 5'-phosphate.</text>
</comment>
<feature type="binding site" evidence="12">
    <location>
        <position position="196"/>
    </location>
    <ligand>
        <name>[4Fe-4S] cluster</name>
        <dbReference type="ChEBI" id="CHEBI:49883"/>
    </ligand>
</feature>
<evidence type="ECO:0000313" key="15">
    <source>
        <dbReference type="EMBL" id="KRL06715.1"/>
    </source>
</evidence>
<dbReference type="STRING" id="1423759.FC92_GL000415"/>
<dbReference type="Proteomes" id="UP000051448">
    <property type="component" value="Unassembled WGS sequence"/>
</dbReference>
<proteinExistence type="inferred from homology"/>
<dbReference type="Gene3D" id="1.10.340.30">
    <property type="entry name" value="Hypothetical protein, domain 2"/>
    <property type="match status" value="1"/>
</dbReference>
<dbReference type="GO" id="GO:0046872">
    <property type="term" value="F:metal ion binding"/>
    <property type="evidence" value="ECO:0007669"/>
    <property type="project" value="UniProtKB-KW"/>
</dbReference>
<dbReference type="SUPFAM" id="SSF48150">
    <property type="entry name" value="DNA-glycosylase"/>
    <property type="match status" value="1"/>
</dbReference>
<dbReference type="Pfam" id="PF00730">
    <property type="entry name" value="HhH-GPD"/>
    <property type="match status" value="1"/>
</dbReference>
<dbReference type="InterPro" id="IPR005759">
    <property type="entry name" value="Nth"/>
</dbReference>
<dbReference type="PROSITE" id="PS00764">
    <property type="entry name" value="ENDONUCLEASE_III_1"/>
    <property type="match status" value="1"/>
</dbReference>
<feature type="domain" description="Helix-hairpin-helix DNA-binding motif class 1" evidence="13">
    <location>
        <begin position="110"/>
        <end position="129"/>
    </location>
</feature>
<keyword evidence="5 12" id="KW-0378">Hydrolase</keyword>
<comment type="catalytic activity">
    <reaction evidence="12">
        <text>2'-deoxyribonucleotide-(2'-deoxyribose 5'-phosphate)-2'-deoxyribonucleotide-DNA = a 3'-end 2'-deoxyribonucleotide-(2,3-dehydro-2,3-deoxyribose 5'-phosphate)-DNA + a 5'-end 5'-phospho-2'-deoxyribonucleoside-DNA + H(+)</text>
        <dbReference type="Rhea" id="RHEA:66592"/>
        <dbReference type="Rhea" id="RHEA-COMP:13180"/>
        <dbReference type="Rhea" id="RHEA-COMP:16897"/>
        <dbReference type="Rhea" id="RHEA-COMP:17067"/>
        <dbReference type="ChEBI" id="CHEBI:15378"/>
        <dbReference type="ChEBI" id="CHEBI:136412"/>
        <dbReference type="ChEBI" id="CHEBI:157695"/>
        <dbReference type="ChEBI" id="CHEBI:167181"/>
        <dbReference type="EC" id="4.2.99.18"/>
    </reaction>
</comment>
<evidence type="ECO:0000256" key="8">
    <source>
        <dbReference type="ARBA" id="ARBA00023125"/>
    </source>
</evidence>
<evidence type="ECO:0000256" key="4">
    <source>
        <dbReference type="ARBA" id="ARBA00022763"/>
    </source>
</evidence>
<keyword evidence="2 12" id="KW-0004">4Fe-4S</keyword>
<dbReference type="InterPro" id="IPR023170">
    <property type="entry name" value="HhH_base_excis_C"/>
</dbReference>
<reference evidence="15 16" key="1">
    <citation type="journal article" date="2015" name="Genome Announc.">
        <title>Expanding the biotechnology potential of lactobacilli through comparative genomics of 213 strains and associated genera.</title>
        <authorList>
            <person name="Sun Z."/>
            <person name="Harris H.M."/>
            <person name="McCann A."/>
            <person name="Guo C."/>
            <person name="Argimon S."/>
            <person name="Zhang W."/>
            <person name="Yang X."/>
            <person name="Jeffery I.B."/>
            <person name="Cooney J.C."/>
            <person name="Kagawa T.F."/>
            <person name="Liu W."/>
            <person name="Song Y."/>
            <person name="Salvetti E."/>
            <person name="Wrobel A."/>
            <person name="Rasinkangas P."/>
            <person name="Parkhill J."/>
            <person name="Rea M.C."/>
            <person name="O'Sullivan O."/>
            <person name="Ritari J."/>
            <person name="Douillard F.P."/>
            <person name="Paul Ross R."/>
            <person name="Yang R."/>
            <person name="Briner A.E."/>
            <person name="Felis G.E."/>
            <person name="de Vos W.M."/>
            <person name="Barrangou R."/>
            <person name="Klaenhammer T.R."/>
            <person name="Caufield P.W."/>
            <person name="Cui Y."/>
            <person name="Zhang H."/>
            <person name="O'Toole P.W."/>
        </authorList>
    </citation>
    <scope>NUCLEOTIDE SEQUENCE [LARGE SCALE GENOMIC DNA]</scope>
    <source>
        <strain evidence="15 16">DSM 19519</strain>
    </source>
</reference>
<dbReference type="InterPro" id="IPR003265">
    <property type="entry name" value="HhH-GPD_domain"/>
</dbReference>
<dbReference type="GeneID" id="98310917"/>
<dbReference type="Gene3D" id="1.10.1670.10">
    <property type="entry name" value="Helix-hairpin-Helix base-excision DNA repair enzymes (C-terminal)"/>
    <property type="match status" value="1"/>
</dbReference>
<dbReference type="GO" id="GO:0140078">
    <property type="term" value="F:class I DNA-(apurinic or apyrimidinic site) endonuclease activity"/>
    <property type="evidence" value="ECO:0007669"/>
    <property type="project" value="UniProtKB-EC"/>
</dbReference>
<evidence type="ECO:0000256" key="1">
    <source>
        <dbReference type="ARBA" id="ARBA00008343"/>
    </source>
</evidence>
<dbReference type="GO" id="GO:0003677">
    <property type="term" value="F:DNA binding"/>
    <property type="evidence" value="ECO:0007669"/>
    <property type="project" value="UniProtKB-UniRule"/>
</dbReference>
<dbReference type="SMART" id="SM00278">
    <property type="entry name" value="HhH1"/>
    <property type="match status" value="1"/>
</dbReference>
<evidence type="ECO:0000256" key="9">
    <source>
        <dbReference type="ARBA" id="ARBA00023204"/>
    </source>
</evidence>
<evidence type="ECO:0000256" key="11">
    <source>
        <dbReference type="ARBA" id="ARBA00023295"/>
    </source>
</evidence>
<sequence>MLSAEECLKAIEIMGESFPDAHSSLTADTDFHFLLAVIMSAQTTDKAVNLLTPKLFETYKTPYELAKADITDVMSLIKTIGLYRNKAKYLVACAQKIVSDFAGIVPQTRKELMSLPGVGRKTADVVLAECFGIPALAVDTHVTRVSKRLRMVAQSADVLKIERTLMKKLPESVWIDAHFRMIYWGRYQCTARSPKCETCPLLGICAEGKQRVKTN</sequence>
<dbReference type="FunFam" id="1.10.340.30:FF:000001">
    <property type="entry name" value="Endonuclease III"/>
    <property type="match status" value="1"/>
</dbReference>
<keyword evidence="6 12" id="KW-0408">Iron</keyword>
<accession>A0A0R1MQI0</accession>
<dbReference type="Pfam" id="PF10576">
    <property type="entry name" value="EndIII_4Fe-2S"/>
    <property type="match status" value="1"/>
</dbReference>
<evidence type="ECO:0000313" key="16">
    <source>
        <dbReference type="Proteomes" id="UP000051448"/>
    </source>
</evidence>
<comment type="cofactor">
    <cofactor evidence="12">
        <name>[4Fe-4S] cluster</name>
        <dbReference type="ChEBI" id="CHEBI:49883"/>
    </cofactor>
    <text evidence="12">Binds 1 [4Fe-4S] cluster.</text>
</comment>
<comment type="similarity">
    <text evidence="1 12">Belongs to the Nth/MutY family.</text>
</comment>
<dbReference type="FunFam" id="1.10.1670.10:FF:000001">
    <property type="entry name" value="Endonuclease III"/>
    <property type="match status" value="1"/>
</dbReference>
<dbReference type="PANTHER" id="PTHR10359:SF18">
    <property type="entry name" value="ENDONUCLEASE III"/>
    <property type="match status" value="1"/>
</dbReference>
<feature type="domain" description="HhH-GPD" evidence="14">
    <location>
        <begin position="39"/>
        <end position="187"/>
    </location>
</feature>
<dbReference type="EMBL" id="AZDX01000015">
    <property type="protein sequence ID" value="KRL06715.1"/>
    <property type="molecule type" value="Genomic_DNA"/>
</dbReference>
<keyword evidence="15" id="KW-0255">Endonuclease</keyword>
<dbReference type="HAMAP" id="MF_00942">
    <property type="entry name" value="Nth"/>
    <property type="match status" value="1"/>
</dbReference>
<dbReference type="InterPro" id="IPR003583">
    <property type="entry name" value="Hlx-hairpin-Hlx_DNA-bd_motif"/>
</dbReference>
<dbReference type="InterPro" id="IPR000445">
    <property type="entry name" value="HhH_motif"/>
</dbReference>
<dbReference type="CDD" id="cd00056">
    <property type="entry name" value="ENDO3c"/>
    <property type="match status" value="1"/>
</dbReference>
<evidence type="ECO:0000256" key="3">
    <source>
        <dbReference type="ARBA" id="ARBA00022723"/>
    </source>
</evidence>
<evidence type="ECO:0000256" key="10">
    <source>
        <dbReference type="ARBA" id="ARBA00023239"/>
    </source>
</evidence>
<evidence type="ECO:0000256" key="5">
    <source>
        <dbReference type="ARBA" id="ARBA00022801"/>
    </source>
</evidence>
<name>A0A0R1MQI0_9LACO</name>
<dbReference type="EC" id="4.2.99.18" evidence="12"/>
<feature type="binding site" evidence="12">
    <location>
        <position position="199"/>
    </location>
    <ligand>
        <name>[4Fe-4S] cluster</name>
        <dbReference type="ChEBI" id="CHEBI:49883"/>
    </ligand>
</feature>
<dbReference type="PIRSF" id="PIRSF001435">
    <property type="entry name" value="Nth"/>
    <property type="match status" value="1"/>
</dbReference>
<evidence type="ECO:0000256" key="2">
    <source>
        <dbReference type="ARBA" id="ARBA00022485"/>
    </source>
</evidence>
<dbReference type="GO" id="GO:0006285">
    <property type="term" value="P:base-excision repair, AP site formation"/>
    <property type="evidence" value="ECO:0007669"/>
    <property type="project" value="TreeGrafter"/>
</dbReference>
<dbReference type="InterPro" id="IPR004035">
    <property type="entry name" value="Endouclease-III_FeS-bd_BS"/>
</dbReference>
<keyword evidence="4 12" id="KW-0227">DNA damage</keyword>
<feature type="binding site" evidence="12">
    <location>
        <position position="189"/>
    </location>
    <ligand>
        <name>[4Fe-4S] cluster</name>
        <dbReference type="ChEBI" id="CHEBI:49883"/>
    </ligand>
</feature>
<evidence type="ECO:0000259" key="14">
    <source>
        <dbReference type="SMART" id="SM00478"/>
    </source>
</evidence>
<comment type="caution">
    <text evidence="15">The sequence shown here is derived from an EMBL/GenBank/DDBJ whole genome shotgun (WGS) entry which is preliminary data.</text>
</comment>
<dbReference type="OrthoDB" id="9800977at2"/>
<keyword evidence="8 12" id="KW-0238">DNA-binding</keyword>
<evidence type="ECO:0000256" key="6">
    <source>
        <dbReference type="ARBA" id="ARBA00023004"/>
    </source>
</evidence>
<dbReference type="InterPro" id="IPR003651">
    <property type="entry name" value="Endonuclease3_FeS-loop_motif"/>
</dbReference>
<evidence type="ECO:0000256" key="7">
    <source>
        <dbReference type="ARBA" id="ARBA00023014"/>
    </source>
</evidence>
<dbReference type="SMART" id="SM00525">
    <property type="entry name" value="FES"/>
    <property type="match status" value="1"/>
</dbReference>
<gene>
    <name evidence="12" type="primary">nth</name>
    <name evidence="15" type="ORF">FC92_GL000415</name>
</gene>
<dbReference type="PATRIC" id="fig|1423759.3.peg.450"/>
<dbReference type="InterPro" id="IPR011257">
    <property type="entry name" value="DNA_glycosylase"/>
</dbReference>
<dbReference type="NCBIfam" id="TIGR01083">
    <property type="entry name" value="nth"/>
    <property type="match status" value="1"/>
</dbReference>
<keyword evidence="11 12" id="KW-0326">Glycosidase</keyword>
<dbReference type="AlphaFoldDB" id="A0A0R1MQI0"/>
<keyword evidence="3 12" id="KW-0479">Metal-binding</keyword>
<organism evidence="15 16">
    <name type="scientific">Liquorilactobacillus hordei DSM 19519</name>
    <dbReference type="NCBI Taxonomy" id="1423759"/>
    <lineage>
        <taxon>Bacteria</taxon>
        <taxon>Bacillati</taxon>
        <taxon>Bacillota</taxon>
        <taxon>Bacilli</taxon>
        <taxon>Lactobacillales</taxon>
        <taxon>Lactobacillaceae</taxon>
        <taxon>Liquorilactobacillus</taxon>
    </lineage>
</organism>
<keyword evidence="15" id="KW-0540">Nuclease</keyword>
<feature type="binding site" evidence="12">
    <location>
        <position position="205"/>
    </location>
    <ligand>
        <name>[4Fe-4S] cluster</name>
        <dbReference type="ChEBI" id="CHEBI:49883"/>
    </ligand>
</feature>